<keyword evidence="1" id="KW-1133">Transmembrane helix</keyword>
<dbReference type="PANTHER" id="PTHR10790:SF51">
    <property type="entry name" value="TETRATRICOPEPTIDE REPEAT PROTEIN"/>
    <property type="match status" value="1"/>
</dbReference>
<evidence type="ECO:0000313" key="2">
    <source>
        <dbReference type="EMBL" id="PIY72183.1"/>
    </source>
</evidence>
<sequence>MNWITQSLTWYLFLLPLGFIGYLFVKKFLFPFFDGGYAFGKTITILLLTYTMFIFGIAKILPFTQLSLFFILSVFIAGVIMLRKKYKKYNKLFENRTQLYILIGEELLFLASLLFLTFIRGQEPSLHGLEKFMDYGFIQSILRSKFFPPLDMWLSSDLIRPEGYPINYYYFGHLSGAILIKLTGITPSVGYNLILATIFAQAITIVFSLVGNIVYLFSKKIVPSLFFGFLGSIIVNFGGNLHTVYLFTKGYAPENPVPFWTILSNYNPAKYWYPNATRFIPFTIHEFPSYSYVVADLHGHVFDIPFVLLTLTVLFMFFINRKKIVNLYYLILNSVVLGFLTATYYMTNAFDGPIYILLSIVCFVVILGFTTNLIIACGVLFVSFLIFSFPFSIFFSPFVSGIGVNCAPKFLTDIGKMGPFLFESGNCQSDAWWMLFVLWGFFWIAFVTFPIIKWFEQRKKPITQIQTHIDDFIFILFSFGTLFILIPEFFYIKDIYPAHFRANTMFKLGYQAFIMMGIAAAYIFFRLRYVKHRYVSLFKILLIVSFLFVFIYPFYSFPSYYGSLQKTPNLDGIEWLNRDYPENHEIIDYINKNISGQPVILEAQGDSYTDYNYISAYTGLPTVAGWWVHEWLWRGSSTVVSDRIPDIIALYESKDIVKTKELIEKYGIKYIVVSSMEKKKYKNLYEAKFAEIANKIYTSSNGFGALYQVK</sequence>
<dbReference type="EMBL" id="PFLI01000074">
    <property type="protein sequence ID" value="PIY72183.1"/>
    <property type="molecule type" value="Genomic_DNA"/>
</dbReference>
<feature type="transmembrane region" description="Helical" evidence="1">
    <location>
        <begin position="326"/>
        <end position="347"/>
    </location>
</feature>
<protein>
    <recommendedName>
        <fullName evidence="4">YYY membrane protein</fullName>
    </recommendedName>
</protein>
<dbReference type="NCBIfam" id="TIGR03662">
    <property type="entry name" value="Chlor_Arch_YYY"/>
    <property type="match status" value="1"/>
</dbReference>
<feature type="transmembrane region" description="Helical" evidence="1">
    <location>
        <begin position="6"/>
        <end position="25"/>
    </location>
</feature>
<evidence type="ECO:0000256" key="1">
    <source>
        <dbReference type="SAM" id="Phobius"/>
    </source>
</evidence>
<feature type="transmembrane region" description="Helical" evidence="1">
    <location>
        <begin position="537"/>
        <end position="555"/>
    </location>
</feature>
<accession>A0A2M7QIQ4</accession>
<dbReference type="Proteomes" id="UP000229401">
    <property type="component" value="Unassembled WGS sequence"/>
</dbReference>
<feature type="transmembrane region" description="Helical" evidence="1">
    <location>
        <begin position="353"/>
        <end position="386"/>
    </location>
</feature>
<feature type="transmembrane region" description="Helical" evidence="1">
    <location>
        <begin position="193"/>
        <end position="217"/>
    </location>
</feature>
<feature type="transmembrane region" description="Helical" evidence="1">
    <location>
        <begin position="99"/>
        <end position="119"/>
    </location>
</feature>
<gene>
    <name evidence="2" type="ORF">COY87_02295</name>
</gene>
<evidence type="ECO:0008006" key="4">
    <source>
        <dbReference type="Google" id="ProtNLM"/>
    </source>
</evidence>
<proteinExistence type="predicted"/>
<feature type="transmembrane region" description="Helical" evidence="1">
    <location>
        <begin position="472"/>
        <end position="492"/>
    </location>
</feature>
<feature type="transmembrane region" description="Helical" evidence="1">
    <location>
        <begin position="504"/>
        <end position="525"/>
    </location>
</feature>
<evidence type="ECO:0000313" key="3">
    <source>
        <dbReference type="Proteomes" id="UP000229401"/>
    </source>
</evidence>
<feature type="transmembrane region" description="Helical" evidence="1">
    <location>
        <begin position="63"/>
        <end position="83"/>
    </location>
</feature>
<keyword evidence="1" id="KW-0472">Membrane</keyword>
<organism evidence="2 3">
    <name type="scientific">Candidatus Roizmanbacteria bacterium CG_4_10_14_0_8_um_filter_33_9</name>
    <dbReference type="NCBI Taxonomy" id="1974826"/>
    <lineage>
        <taxon>Bacteria</taxon>
        <taxon>Candidatus Roizmaniibacteriota</taxon>
    </lineage>
</organism>
<feature type="transmembrane region" description="Helical" evidence="1">
    <location>
        <begin position="431"/>
        <end position="452"/>
    </location>
</feature>
<keyword evidence="1" id="KW-0812">Transmembrane</keyword>
<comment type="caution">
    <text evidence="2">The sequence shown here is derived from an EMBL/GenBank/DDBJ whole genome shotgun (WGS) entry which is preliminary data.</text>
</comment>
<dbReference type="InterPro" id="IPR018746">
    <property type="entry name" value="DUF2298"/>
</dbReference>
<dbReference type="Pfam" id="PF10060">
    <property type="entry name" value="DUF2298"/>
    <property type="match status" value="2"/>
</dbReference>
<feature type="transmembrane region" description="Helical" evidence="1">
    <location>
        <begin position="297"/>
        <end position="319"/>
    </location>
</feature>
<reference evidence="3" key="1">
    <citation type="submission" date="2017-09" db="EMBL/GenBank/DDBJ databases">
        <title>Depth-based differentiation of microbial function through sediment-hosted aquifers and enrichment of novel symbionts in the deep terrestrial subsurface.</title>
        <authorList>
            <person name="Probst A.J."/>
            <person name="Ladd B."/>
            <person name="Jarett J.K."/>
            <person name="Geller-Mcgrath D.E."/>
            <person name="Sieber C.M.K."/>
            <person name="Emerson J.B."/>
            <person name="Anantharaman K."/>
            <person name="Thomas B.C."/>
            <person name="Malmstrom R."/>
            <person name="Stieglmeier M."/>
            <person name="Klingl A."/>
            <person name="Woyke T."/>
            <person name="Ryan C.M."/>
            <person name="Banfield J.F."/>
        </authorList>
    </citation>
    <scope>NUCLEOTIDE SEQUENCE [LARGE SCALE GENOMIC DNA]</scope>
</reference>
<feature type="transmembrane region" description="Helical" evidence="1">
    <location>
        <begin position="37"/>
        <end position="57"/>
    </location>
</feature>
<name>A0A2M7QIQ4_9BACT</name>
<dbReference type="PANTHER" id="PTHR10790">
    <property type="entry name" value="TPR-DOMAIN CONTAINING PROTEIN"/>
    <property type="match status" value="1"/>
</dbReference>
<feature type="transmembrane region" description="Helical" evidence="1">
    <location>
        <begin position="224"/>
        <end position="247"/>
    </location>
</feature>
<dbReference type="AlphaFoldDB" id="A0A2M7QIQ4"/>